<keyword evidence="1" id="KW-0175">Coiled coil</keyword>
<accession>A0A9N9K251</accession>
<dbReference type="AlphaFoldDB" id="A0A9N9K251"/>
<evidence type="ECO:0000256" key="1">
    <source>
        <dbReference type="SAM" id="Coils"/>
    </source>
</evidence>
<dbReference type="Proteomes" id="UP000789405">
    <property type="component" value="Unassembled WGS sequence"/>
</dbReference>
<name>A0A9N9K251_9GLOM</name>
<protein>
    <submittedName>
        <fullName evidence="2">26201_t:CDS:1</fullName>
    </submittedName>
</protein>
<evidence type="ECO:0000313" key="2">
    <source>
        <dbReference type="EMBL" id="CAG8805091.1"/>
    </source>
</evidence>
<gene>
    <name evidence="2" type="ORF">DERYTH_LOCUS24219</name>
</gene>
<organism evidence="2 3">
    <name type="scientific">Dentiscutata erythropus</name>
    <dbReference type="NCBI Taxonomy" id="1348616"/>
    <lineage>
        <taxon>Eukaryota</taxon>
        <taxon>Fungi</taxon>
        <taxon>Fungi incertae sedis</taxon>
        <taxon>Mucoromycota</taxon>
        <taxon>Glomeromycotina</taxon>
        <taxon>Glomeromycetes</taxon>
        <taxon>Diversisporales</taxon>
        <taxon>Gigasporaceae</taxon>
        <taxon>Dentiscutata</taxon>
    </lineage>
</organism>
<feature type="non-terminal residue" evidence="2">
    <location>
        <position position="1"/>
    </location>
</feature>
<comment type="caution">
    <text evidence="2">The sequence shown here is derived from an EMBL/GenBank/DDBJ whole genome shotgun (WGS) entry which is preliminary data.</text>
</comment>
<dbReference type="OrthoDB" id="2372437at2759"/>
<dbReference type="EMBL" id="CAJVPY010039729">
    <property type="protein sequence ID" value="CAG8805091.1"/>
    <property type="molecule type" value="Genomic_DNA"/>
</dbReference>
<feature type="coiled-coil region" evidence="1">
    <location>
        <begin position="21"/>
        <end position="48"/>
    </location>
</feature>
<evidence type="ECO:0000313" key="3">
    <source>
        <dbReference type="Proteomes" id="UP000789405"/>
    </source>
</evidence>
<keyword evidence="3" id="KW-1185">Reference proteome</keyword>
<sequence>KSRENYIRILEDNNKNFQKEIESNYDYIDDLENKIENFENNIQFNNTKNDSKNKIDQNKRKELRYKIFDILKEKRPKYGFSIKKPWCDQEKSIRENTIPLLQNLAIHYNVTDEYLLQILKQRHTSQRNLLKVKMNPKKNKDFKKRTHKNNHISEALKFIINTDNYLIKKYKSEELQGLICSHDIYSLEISDTEDEDRNKKKIINYYNLPGGRRMLKGLLKKVLDTVAHRTAPLYREKRYNDKTYYIENPILPIDASDWAVKSEFRMKYKRQNPEVVNIIKRQKVDKKTKDNYESLNIDEDI</sequence>
<proteinExistence type="predicted"/>
<reference evidence="2" key="1">
    <citation type="submission" date="2021-06" db="EMBL/GenBank/DDBJ databases">
        <authorList>
            <person name="Kallberg Y."/>
            <person name="Tangrot J."/>
            <person name="Rosling A."/>
        </authorList>
    </citation>
    <scope>NUCLEOTIDE SEQUENCE</scope>
    <source>
        <strain evidence="2">MA453B</strain>
    </source>
</reference>